<organism evidence="2 3">
    <name type="scientific">Niabella ginsenosidivorans</name>
    <dbReference type="NCBI Taxonomy" id="1176587"/>
    <lineage>
        <taxon>Bacteria</taxon>
        <taxon>Pseudomonadati</taxon>
        <taxon>Bacteroidota</taxon>
        <taxon>Chitinophagia</taxon>
        <taxon>Chitinophagales</taxon>
        <taxon>Chitinophagaceae</taxon>
        <taxon>Niabella</taxon>
    </lineage>
</organism>
<protein>
    <submittedName>
        <fullName evidence="2">Uncharacterized protein</fullName>
    </submittedName>
</protein>
<dbReference type="InterPro" id="IPR010982">
    <property type="entry name" value="Lambda_DNA-bd_dom_sf"/>
</dbReference>
<dbReference type="Proteomes" id="UP000077667">
    <property type="component" value="Chromosome"/>
</dbReference>
<dbReference type="SUPFAM" id="SSF47413">
    <property type="entry name" value="lambda repressor-like DNA-binding domains"/>
    <property type="match status" value="1"/>
</dbReference>
<dbReference type="GO" id="GO:0003677">
    <property type="term" value="F:DNA binding"/>
    <property type="evidence" value="ECO:0007669"/>
    <property type="project" value="InterPro"/>
</dbReference>
<keyword evidence="3" id="KW-1185">Reference proteome</keyword>
<reference evidence="2 3" key="1">
    <citation type="submission" date="2016-05" db="EMBL/GenBank/DDBJ databases">
        <title>Niabella ginsenosidivorans BS26 whole genome sequencing.</title>
        <authorList>
            <person name="Im W.T."/>
            <person name="Siddiqi M.Z."/>
        </authorList>
    </citation>
    <scope>NUCLEOTIDE SEQUENCE [LARGE SCALE GENOMIC DNA]</scope>
    <source>
        <strain evidence="2 3">BS26</strain>
    </source>
</reference>
<evidence type="ECO:0000256" key="1">
    <source>
        <dbReference type="SAM" id="Coils"/>
    </source>
</evidence>
<dbReference type="EMBL" id="CP015772">
    <property type="protein sequence ID" value="ANH83099.1"/>
    <property type="molecule type" value="Genomic_DNA"/>
</dbReference>
<evidence type="ECO:0000313" key="2">
    <source>
        <dbReference type="EMBL" id="ANH83099.1"/>
    </source>
</evidence>
<sequence length="202" mass="23398">MHQALYKSIQLKSVRTAFSRAGIKNRMMKQFMKETGFTIRELAGLFGVSHSVVGHHLKGNRSLPTAALIQFTQLQGDWQAFCKSDCKEAIPVTHARSKIRQQAARFWKQEVATASFEVARLSRLLEQQQQRYRKLEAKLRFIILQRKIYTDKGRTLFLKIREDAVLQSMNNCCPEKQAILQYRLELAKQREQLAIAMTNSLQ</sequence>
<proteinExistence type="predicted"/>
<accession>A0A1A9I7S6</accession>
<name>A0A1A9I7S6_9BACT</name>
<feature type="coiled-coil region" evidence="1">
    <location>
        <begin position="118"/>
        <end position="145"/>
    </location>
</feature>
<evidence type="ECO:0000313" key="3">
    <source>
        <dbReference type="Proteomes" id="UP000077667"/>
    </source>
</evidence>
<keyword evidence="1" id="KW-0175">Coiled coil</keyword>
<dbReference type="AlphaFoldDB" id="A0A1A9I7S6"/>
<gene>
    <name evidence="2" type="ORF">A8C56_20830</name>
</gene>
<dbReference type="KEGG" id="nia:A8C56_20830"/>